<dbReference type="AlphaFoldDB" id="A0A183B6X0"/>
<keyword evidence="1" id="KW-0175">Coiled coil</keyword>
<dbReference type="EMBL" id="UZAN01059050">
    <property type="protein sequence ID" value="VDP92227.1"/>
    <property type="molecule type" value="Genomic_DNA"/>
</dbReference>
<protein>
    <submittedName>
        <fullName evidence="4">Coiled-coil domain-containing protein 170</fullName>
    </submittedName>
</protein>
<evidence type="ECO:0000313" key="4">
    <source>
        <dbReference type="WBParaSite" id="ECPE_0001499501-mRNA-1"/>
    </source>
</evidence>
<reference evidence="4" key="1">
    <citation type="submission" date="2016-06" db="UniProtKB">
        <authorList>
            <consortium name="WormBaseParasite"/>
        </authorList>
    </citation>
    <scope>IDENTIFICATION</scope>
</reference>
<sequence length="190" mass="21884">MQAQFLQSEERLADLIRTNRELEEVRQKQASKIVELREVVEKQAAELTDHQRRSADSVQRLTEDVQSTRRTIEQLRRSEKDLFEFRSLIGRLLGLDVDALTVPNYEIVQKLETFITKLQHSHQHHHLMPTDPEFGVLNRSPSKNLTNGLESRDRGTYLAGPGVAKARSKEGTCMYILFRFQLKSNSVPTA</sequence>
<dbReference type="PANTHER" id="PTHR18863:SF6">
    <property type="entry name" value="COILED-COIL DOMAIN-CONTAINING PROTEIN 170"/>
    <property type="match status" value="1"/>
</dbReference>
<evidence type="ECO:0000313" key="2">
    <source>
        <dbReference type="EMBL" id="VDP92227.1"/>
    </source>
</evidence>
<gene>
    <name evidence="2" type="ORF">ECPE_LOCUS14955</name>
</gene>
<dbReference type="OrthoDB" id="5832575at2759"/>
<dbReference type="WBParaSite" id="ECPE_0001499501-mRNA-1">
    <property type="protein sequence ID" value="ECPE_0001499501-mRNA-1"/>
    <property type="gene ID" value="ECPE_0001499501"/>
</dbReference>
<organism evidence="4">
    <name type="scientific">Echinostoma caproni</name>
    <dbReference type="NCBI Taxonomy" id="27848"/>
    <lineage>
        <taxon>Eukaryota</taxon>
        <taxon>Metazoa</taxon>
        <taxon>Spiralia</taxon>
        <taxon>Lophotrochozoa</taxon>
        <taxon>Platyhelminthes</taxon>
        <taxon>Trematoda</taxon>
        <taxon>Digenea</taxon>
        <taxon>Plagiorchiida</taxon>
        <taxon>Echinostomata</taxon>
        <taxon>Echinostomatoidea</taxon>
        <taxon>Echinostomatidae</taxon>
        <taxon>Echinostoma</taxon>
    </lineage>
</organism>
<dbReference type="Proteomes" id="UP000272942">
    <property type="component" value="Unassembled WGS sequence"/>
</dbReference>
<feature type="coiled-coil region" evidence="1">
    <location>
        <begin position="5"/>
        <end position="78"/>
    </location>
</feature>
<reference evidence="2 3" key="2">
    <citation type="submission" date="2018-11" db="EMBL/GenBank/DDBJ databases">
        <authorList>
            <consortium name="Pathogen Informatics"/>
        </authorList>
    </citation>
    <scope>NUCLEOTIDE SEQUENCE [LARGE SCALE GENOMIC DNA]</scope>
    <source>
        <strain evidence="2 3">Egypt</strain>
    </source>
</reference>
<accession>A0A183B6X0</accession>
<dbReference type="PANTHER" id="PTHR18863">
    <property type="entry name" value="TSEC-2-RELATED"/>
    <property type="match status" value="1"/>
</dbReference>
<dbReference type="InterPro" id="IPR039139">
    <property type="entry name" value="CCDC170-like"/>
</dbReference>
<name>A0A183B6X0_9TREM</name>
<evidence type="ECO:0000313" key="3">
    <source>
        <dbReference type="Proteomes" id="UP000272942"/>
    </source>
</evidence>
<keyword evidence="3" id="KW-1185">Reference proteome</keyword>
<proteinExistence type="predicted"/>
<evidence type="ECO:0000256" key="1">
    <source>
        <dbReference type="SAM" id="Coils"/>
    </source>
</evidence>